<comment type="subcellular location">
    <subcellularLocation>
        <location evidence="1">Membrane</location>
        <topology evidence="1">Multi-pass membrane protein</topology>
    </subcellularLocation>
</comment>
<feature type="transmembrane region" description="Helical" evidence="5">
    <location>
        <begin position="493"/>
        <end position="512"/>
    </location>
</feature>
<proteinExistence type="predicted"/>
<evidence type="ECO:0000313" key="8">
    <source>
        <dbReference type="Proteomes" id="UP001338125"/>
    </source>
</evidence>
<dbReference type="Proteomes" id="UP001338125">
    <property type="component" value="Unassembled WGS sequence"/>
</dbReference>
<dbReference type="InterPro" id="IPR011701">
    <property type="entry name" value="MFS"/>
</dbReference>
<name>A0ABR0SVN2_9HYPO</name>
<feature type="transmembrane region" description="Helical" evidence="5">
    <location>
        <begin position="115"/>
        <end position="134"/>
    </location>
</feature>
<keyword evidence="4 5" id="KW-0472">Membrane</keyword>
<feature type="transmembrane region" description="Helical" evidence="5">
    <location>
        <begin position="409"/>
        <end position="434"/>
    </location>
</feature>
<dbReference type="SUPFAM" id="SSF103473">
    <property type="entry name" value="MFS general substrate transporter"/>
    <property type="match status" value="1"/>
</dbReference>
<protein>
    <submittedName>
        <fullName evidence="7">MFS-type transporter 1</fullName>
    </submittedName>
</protein>
<keyword evidence="3 5" id="KW-1133">Transmembrane helix</keyword>
<feature type="transmembrane region" description="Helical" evidence="5">
    <location>
        <begin position="140"/>
        <end position="162"/>
    </location>
</feature>
<evidence type="ECO:0000256" key="5">
    <source>
        <dbReference type="SAM" id="Phobius"/>
    </source>
</evidence>
<feature type="transmembrane region" description="Helical" evidence="5">
    <location>
        <begin position="319"/>
        <end position="344"/>
    </location>
</feature>
<comment type="caution">
    <text evidence="7">The sequence shown here is derived from an EMBL/GenBank/DDBJ whole genome shotgun (WGS) entry which is preliminary data.</text>
</comment>
<keyword evidence="2 5" id="KW-0812">Transmembrane</keyword>
<reference evidence="7 8" key="1">
    <citation type="submission" date="2024-01" db="EMBL/GenBank/DDBJ databases">
        <title>Complete genome of Cladobotryum mycophilum ATHUM6906.</title>
        <authorList>
            <person name="Christinaki A.C."/>
            <person name="Myridakis A.I."/>
            <person name="Kouvelis V.N."/>
        </authorList>
    </citation>
    <scope>NUCLEOTIDE SEQUENCE [LARGE SCALE GENOMIC DNA]</scope>
    <source>
        <strain evidence="7 8">ATHUM6906</strain>
    </source>
</reference>
<accession>A0ABR0SVN2</accession>
<feature type="transmembrane region" description="Helical" evidence="5">
    <location>
        <begin position="279"/>
        <end position="298"/>
    </location>
</feature>
<dbReference type="InterPro" id="IPR020846">
    <property type="entry name" value="MFS_dom"/>
</dbReference>
<feature type="transmembrane region" description="Helical" evidence="5">
    <location>
        <begin position="383"/>
        <end position="403"/>
    </location>
</feature>
<keyword evidence="8" id="KW-1185">Reference proteome</keyword>
<feature type="transmembrane region" description="Helical" evidence="5">
    <location>
        <begin position="87"/>
        <end position="108"/>
    </location>
</feature>
<feature type="domain" description="Major facilitator superfamily (MFS) profile" evidence="6">
    <location>
        <begin position="44"/>
        <end position="517"/>
    </location>
</feature>
<dbReference type="PROSITE" id="PS50850">
    <property type="entry name" value="MFS"/>
    <property type="match status" value="1"/>
</dbReference>
<dbReference type="Pfam" id="PF07690">
    <property type="entry name" value="MFS_1"/>
    <property type="match status" value="1"/>
</dbReference>
<evidence type="ECO:0000259" key="6">
    <source>
        <dbReference type="PROSITE" id="PS50850"/>
    </source>
</evidence>
<dbReference type="InterPro" id="IPR036259">
    <property type="entry name" value="MFS_trans_sf"/>
</dbReference>
<feature type="transmembrane region" description="Helical" evidence="5">
    <location>
        <begin position="356"/>
        <end position="376"/>
    </location>
</feature>
<feature type="transmembrane region" description="Helical" evidence="5">
    <location>
        <begin position="54"/>
        <end position="75"/>
    </location>
</feature>
<evidence type="ECO:0000256" key="2">
    <source>
        <dbReference type="ARBA" id="ARBA00022692"/>
    </source>
</evidence>
<organism evidence="7 8">
    <name type="scientific">Cladobotryum mycophilum</name>
    <dbReference type="NCBI Taxonomy" id="491253"/>
    <lineage>
        <taxon>Eukaryota</taxon>
        <taxon>Fungi</taxon>
        <taxon>Dikarya</taxon>
        <taxon>Ascomycota</taxon>
        <taxon>Pezizomycotina</taxon>
        <taxon>Sordariomycetes</taxon>
        <taxon>Hypocreomycetidae</taxon>
        <taxon>Hypocreales</taxon>
        <taxon>Hypocreaceae</taxon>
        <taxon>Cladobotryum</taxon>
    </lineage>
</organism>
<feature type="transmembrane region" description="Helical" evidence="5">
    <location>
        <begin position="247"/>
        <end position="267"/>
    </location>
</feature>
<feature type="transmembrane region" description="Helical" evidence="5">
    <location>
        <begin position="446"/>
        <end position="473"/>
    </location>
</feature>
<dbReference type="EMBL" id="JAVFKD010000004">
    <property type="protein sequence ID" value="KAK5996183.1"/>
    <property type="molecule type" value="Genomic_DNA"/>
</dbReference>
<evidence type="ECO:0000313" key="7">
    <source>
        <dbReference type="EMBL" id="KAK5996183.1"/>
    </source>
</evidence>
<feature type="transmembrane region" description="Helical" evidence="5">
    <location>
        <begin position="174"/>
        <end position="195"/>
    </location>
</feature>
<sequence length="531" mass="56592">MSTQTQTVLVPAHEHIPLETHHHPRPSLEFLDRPAQNASNPYSLLRKSAVITQLAGVNLAISAINGLVVVGLPSITADLHLSHSLSFWPVSVFSLATASTLLLAGSVADALGPRAVDLIGCFASGAFMIGAGAARKGTDLVAIRAIQGVAFSLHLAASVAIVSQVFPRGRGRNFAFSCLGLSQPLGFSFGLVLGGVLEDTIGWRAGWFLYGGLTLLLSTIGLWALPKDKVIRTAGGILRQLKDKIDIVGALLASAFMAMLSYLLAIISTDVYKIRDSESIVLLCLSAVALPSFIAWVHRQVRIGQPALIPNSLWKNSSFSTICATIALSFAVINSLELFASLFFQQVQHLSALQASIRILPSMVVGIILNFSMGLFVHRIPALWIVAISSAVCAVSPLLMALIQPQWPYWSNAFVAQLLQPVSTDALFTVGLLIITEVFPEDTQALAGAVFNTAAQLGSALGVAVIQVVSTLITKENARLGESQALLEGFKASFWTMFGFMMLCGLLGVIGLRKTGRVGLKQELDDIKEDG</sequence>
<dbReference type="Gene3D" id="1.20.1250.20">
    <property type="entry name" value="MFS general substrate transporter like domains"/>
    <property type="match status" value="2"/>
</dbReference>
<gene>
    <name evidence="7" type="ORF">PT974_04611</name>
</gene>
<dbReference type="PANTHER" id="PTHR42718">
    <property type="entry name" value="MAJOR FACILITATOR SUPERFAMILY MULTIDRUG TRANSPORTER MFSC"/>
    <property type="match status" value="1"/>
</dbReference>
<evidence type="ECO:0000256" key="4">
    <source>
        <dbReference type="ARBA" id="ARBA00023136"/>
    </source>
</evidence>
<evidence type="ECO:0000256" key="3">
    <source>
        <dbReference type="ARBA" id="ARBA00022989"/>
    </source>
</evidence>
<evidence type="ECO:0000256" key="1">
    <source>
        <dbReference type="ARBA" id="ARBA00004141"/>
    </source>
</evidence>
<feature type="transmembrane region" description="Helical" evidence="5">
    <location>
        <begin position="207"/>
        <end position="226"/>
    </location>
</feature>
<dbReference type="PANTHER" id="PTHR42718:SF27">
    <property type="entry name" value="TRANSPORTER, PUTATIVE-RELATED"/>
    <property type="match status" value="1"/>
</dbReference>